<evidence type="ECO:0000313" key="1">
    <source>
        <dbReference type="EMBL" id="MDR6226189.1"/>
    </source>
</evidence>
<dbReference type="Proteomes" id="UP001185012">
    <property type="component" value="Unassembled WGS sequence"/>
</dbReference>
<proteinExistence type="predicted"/>
<accession>A0ABU1IN33</accession>
<gene>
    <name evidence="1" type="ORF">JOE21_002195</name>
</gene>
<name>A0ABU1IN33_9BACL</name>
<protein>
    <submittedName>
        <fullName evidence="1">Uncharacterized protein</fullName>
    </submittedName>
</protein>
<sequence>MRKSGHGVKSFPQERKSILLRQKGASIYGSHQREVVDGLFRPMYTCTCCLLRDSDDFRSSIECVRQTLIHMKASGLLLARNLRLFALA</sequence>
<comment type="caution">
    <text evidence="1">The sequence shown here is derived from an EMBL/GenBank/DDBJ whole genome shotgun (WGS) entry which is preliminary data.</text>
</comment>
<dbReference type="EMBL" id="JAVDQG010000004">
    <property type="protein sequence ID" value="MDR6226189.1"/>
    <property type="molecule type" value="Genomic_DNA"/>
</dbReference>
<reference evidence="1 2" key="1">
    <citation type="submission" date="2023-07" db="EMBL/GenBank/DDBJ databases">
        <title>Genomic Encyclopedia of Type Strains, Phase IV (KMG-IV): sequencing the most valuable type-strain genomes for metagenomic binning, comparative biology and taxonomic classification.</title>
        <authorList>
            <person name="Goeker M."/>
        </authorList>
    </citation>
    <scope>NUCLEOTIDE SEQUENCE [LARGE SCALE GENOMIC DNA]</scope>
    <source>
        <strain evidence="1 2">DSM 45903</strain>
    </source>
</reference>
<organism evidence="1 2">
    <name type="scientific">Desmospora profundinema</name>
    <dbReference type="NCBI Taxonomy" id="1571184"/>
    <lineage>
        <taxon>Bacteria</taxon>
        <taxon>Bacillati</taxon>
        <taxon>Bacillota</taxon>
        <taxon>Bacilli</taxon>
        <taxon>Bacillales</taxon>
        <taxon>Thermoactinomycetaceae</taxon>
        <taxon>Desmospora</taxon>
    </lineage>
</organism>
<keyword evidence="2" id="KW-1185">Reference proteome</keyword>
<evidence type="ECO:0000313" key="2">
    <source>
        <dbReference type="Proteomes" id="UP001185012"/>
    </source>
</evidence>